<dbReference type="Pfam" id="PF22324">
    <property type="entry name" value="HTH_91"/>
    <property type="match status" value="1"/>
</dbReference>
<evidence type="ECO:0000259" key="1">
    <source>
        <dbReference type="Pfam" id="PF22324"/>
    </source>
</evidence>
<evidence type="ECO:0000313" key="2">
    <source>
        <dbReference type="EMBL" id="MBB6356959.1"/>
    </source>
</evidence>
<dbReference type="Proteomes" id="UP000536262">
    <property type="component" value="Unassembled WGS sequence"/>
</dbReference>
<sequence>MMKDAKLTVRIRIEPDGQPMTFIGRDAWCLLRLIEAGERGCTPIDQPAPRWSGYVHKLRKAGVYVETIHEGHKGDFPGNHARYVLRSTVTVIDQERAAA</sequence>
<keyword evidence="3" id="KW-1185">Reference proteome</keyword>
<accession>A0A7X0FCR0</accession>
<feature type="domain" description="Winged helix" evidence="1">
    <location>
        <begin position="20"/>
        <end position="94"/>
    </location>
</feature>
<dbReference type="InterPro" id="IPR054382">
    <property type="entry name" value="wHTH_alphaproteobact"/>
</dbReference>
<reference evidence="2 3" key="1">
    <citation type="submission" date="2020-08" db="EMBL/GenBank/DDBJ databases">
        <title>Genomic Encyclopedia of Type Strains, Phase IV (KMG-IV): sequencing the most valuable type-strain genomes for metagenomic binning, comparative biology and taxonomic classification.</title>
        <authorList>
            <person name="Goeker M."/>
        </authorList>
    </citation>
    <scope>NUCLEOTIDE SEQUENCE [LARGE SCALE GENOMIC DNA]</scope>
    <source>
        <strain evidence="2 3">DSM 7051</strain>
    </source>
</reference>
<dbReference type="AlphaFoldDB" id="A0A7X0FCR0"/>
<protein>
    <recommendedName>
        <fullName evidence="1">Winged helix domain-containing protein</fullName>
    </recommendedName>
</protein>
<dbReference type="RefSeq" id="WP_377864737.1">
    <property type="nucleotide sequence ID" value="NZ_BAABEG010000001.1"/>
</dbReference>
<gene>
    <name evidence="2" type="ORF">GGR00_004777</name>
</gene>
<evidence type="ECO:0000313" key="3">
    <source>
        <dbReference type="Proteomes" id="UP000536262"/>
    </source>
</evidence>
<organism evidence="2 3">
    <name type="scientific">Aminobacter aganoensis</name>
    <dbReference type="NCBI Taxonomy" id="83264"/>
    <lineage>
        <taxon>Bacteria</taxon>
        <taxon>Pseudomonadati</taxon>
        <taxon>Pseudomonadota</taxon>
        <taxon>Alphaproteobacteria</taxon>
        <taxon>Hyphomicrobiales</taxon>
        <taxon>Phyllobacteriaceae</taxon>
        <taxon>Aminobacter</taxon>
    </lineage>
</organism>
<name>A0A7X0FCR0_9HYPH</name>
<comment type="caution">
    <text evidence="2">The sequence shown here is derived from an EMBL/GenBank/DDBJ whole genome shotgun (WGS) entry which is preliminary data.</text>
</comment>
<dbReference type="EMBL" id="JACHOU010000018">
    <property type="protein sequence ID" value="MBB6356959.1"/>
    <property type="molecule type" value="Genomic_DNA"/>
</dbReference>
<proteinExistence type="predicted"/>